<dbReference type="Pfam" id="PF13404">
    <property type="entry name" value="HTH_AsnC-type"/>
    <property type="match status" value="1"/>
</dbReference>
<evidence type="ECO:0000256" key="4">
    <source>
        <dbReference type="SAM" id="MobiDB-lite"/>
    </source>
</evidence>
<feature type="domain" description="HTH asnC-type" evidence="5">
    <location>
        <begin position="8"/>
        <end position="69"/>
    </location>
</feature>
<dbReference type="SUPFAM" id="SSF54909">
    <property type="entry name" value="Dimeric alpha+beta barrel"/>
    <property type="match status" value="1"/>
</dbReference>
<evidence type="ECO:0000256" key="2">
    <source>
        <dbReference type="ARBA" id="ARBA00023125"/>
    </source>
</evidence>
<dbReference type="InterPro" id="IPR000485">
    <property type="entry name" value="AsnC-type_HTH_dom"/>
</dbReference>
<dbReference type="Gene3D" id="1.10.10.10">
    <property type="entry name" value="Winged helix-like DNA-binding domain superfamily/Winged helix DNA-binding domain"/>
    <property type="match status" value="1"/>
</dbReference>
<sequence length="187" mass="20493">MTAELDALDALDRALLDRLQRDAAQPIRALADQLGSSPTTCQRRIAALRERGLLQRQVALVDRVRLGRPLTVFVSVELAQQNAALLTQFEQRMAAEEAVMACYEVSGEFDFLLIVHAASMADYHAFTREVFASHLNIRNFKSMFAMNCSKFETRIPLPPAPAAAGAADASAPPGAEPSAAARRRRSR</sequence>
<dbReference type="PRINTS" id="PR00033">
    <property type="entry name" value="HTHASNC"/>
</dbReference>
<name>A0ABU9BGH9_9BURK</name>
<dbReference type="InterPro" id="IPR019887">
    <property type="entry name" value="Tscrpt_reg_AsnC/Lrp_C"/>
</dbReference>
<dbReference type="PANTHER" id="PTHR30154:SF34">
    <property type="entry name" value="TRANSCRIPTIONAL REGULATOR AZLB"/>
    <property type="match status" value="1"/>
</dbReference>
<dbReference type="Gene3D" id="3.30.70.920">
    <property type="match status" value="1"/>
</dbReference>
<evidence type="ECO:0000313" key="7">
    <source>
        <dbReference type="Proteomes" id="UP001368500"/>
    </source>
</evidence>
<dbReference type="PROSITE" id="PS50956">
    <property type="entry name" value="HTH_ASNC_2"/>
    <property type="match status" value="1"/>
</dbReference>
<dbReference type="Proteomes" id="UP001368500">
    <property type="component" value="Unassembled WGS sequence"/>
</dbReference>
<dbReference type="EMBL" id="JBBUTF010000031">
    <property type="protein sequence ID" value="MEK8028831.1"/>
    <property type="molecule type" value="Genomic_DNA"/>
</dbReference>
<feature type="compositionally biased region" description="Low complexity" evidence="4">
    <location>
        <begin position="162"/>
        <end position="180"/>
    </location>
</feature>
<reference evidence="6 7" key="1">
    <citation type="submission" date="2024-04" db="EMBL/GenBank/DDBJ databases">
        <title>Novel species of the genus Ideonella isolated from streams.</title>
        <authorList>
            <person name="Lu H."/>
        </authorList>
    </citation>
    <scope>NUCLEOTIDE SEQUENCE [LARGE SCALE GENOMIC DNA]</scope>
    <source>
        <strain evidence="6 7">BYS139W</strain>
    </source>
</reference>
<dbReference type="SUPFAM" id="SSF46785">
    <property type="entry name" value="Winged helix' DNA-binding domain"/>
    <property type="match status" value="1"/>
</dbReference>
<feature type="region of interest" description="Disordered" evidence="4">
    <location>
        <begin position="161"/>
        <end position="187"/>
    </location>
</feature>
<dbReference type="PROSITE" id="PS00519">
    <property type="entry name" value="HTH_ASNC_1"/>
    <property type="match status" value="1"/>
</dbReference>
<evidence type="ECO:0000313" key="6">
    <source>
        <dbReference type="EMBL" id="MEK8028831.1"/>
    </source>
</evidence>
<comment type="caution">
    <text evidence="6">The sequence shown here is derived from an EMBL/GenBank/DDBJ whole genome shotgun (WGS) entry which is preliminary data.</text>
</comment>
<gene>
    <name evidence="6" type="ORF">AACH11_22960</name>
</gene>
<keyword evidence="7" id="KW-1185">Reference proteome</keyword>
<organism evidence="6 7">
    <name type="scientific">Pseudaquabacterium rugosum</name>
    <dbReference type="NCBI Taxonomy" id="2984194"/>
    <lineage>
        <taxon>Bacteria</taxon>
        <taxon>Pseudomonadati</taxon>
        <taxon>Pseudomonadota</taxon>
        <taxon>Betaproteobacteria</taxon>
        <taxon>Burkholderiales</taxon>
        <taxon>Sphaerotilaceae</taxon>
        <taxon>Pseudaquabacterium</taxon>
    </lineage>
</organism>
<dbReference type="InterPro" id="IPR019888">
    <property type="entry name" value="Tscrpt_reg_AsnC-like"/>
</dbReference>
<dbReference type="InterPro" id="IPR019885">
    <property type="entry name" value="Tscrpt_reg_HTH_AsnC-type_CS"/>
</dbReference>
<keyword evidence="2" id="KW-0238">DNA-binding</keyword>
<accession>A0ABU9BGH9</accession>
<dbReference type="InterPro" id="IPR036388">
    <property type="entry name" value="WH-like_DNA-bd_sf"/>
</dbReference>
<evidence type="ECO:0000256" key="3">
    <source>
        <dbReference type="ARBA" id="ARBA00023163"/>
    </source>
</evidence>
<dbReference type="RefSeq" id="WP_341376618.1">
    <property type="nucleotide sequence ID" value="NZ_JBBUTF010000031.1"/>
</dbReference>
<keyword evidence="3" id="KW-0804">Transcription</keyword>
<dbReference type="PANTHER" id="PTHR30154">
    <property type="entry name" value="LEUCINE-RESPONSIVE REGULATORY PROTEIN"/>
    <property type="match status" value="1"/>
</dbReference>
<protein>
    <submittedName>
        <fullName evidence="6">Lrp/AsnC family transcriptional regulator</fullName>
    </submittedName>
</protein>
<dbReference type="InterPro" id="IPR011008">
    <property type="entry name" value="Dimeric_a/b-barrel"/>
</dbReference>
<evidence type="ECO:0000259" key="5">
    <source>
        <dbReference type="PROSITE" id="PS50956"/>
    </source>
</evidence>
<keyword evidence="1" id="KW-0805">Transcription regulation</keyword>
<evidence type="ECO:0000256" key="1">
    <source>
        <dbReference type="ARBA" id="ARBA00023015"/>
    </source>
</evidence>
<dbReference type="SMART" id="SM00344">
    <property type="entry name" value="HTH_ASNC"/>
    <property type="match status" value="1"/>
</dbReference>
<proteinExistence type="predicted"/>
<dbReference type="Pfam" id="PF01037">
    <property type="entry name" value="AsnC_trans_reg"/>
    <property type="match status" value="1"/>
</dbReference>
<dbReference type="InterPro" id="IPR036390">
    <property type="entry name" value="WH_DNA-bd_sf"/>
</dbReference>